<feature type="compositionally biased region" description="Basic and acidic residues" evidence="1">
    <location>
        <begin position="193"/>
        <end position="207"/>
    </location>
</feature>
<dbReference type="Proteomes" id="UP001633002">
    <property type="component" value="Unassembled WGS sequence"/>
</dbReference>
<evidence type="ECO:0000313" key="3">
    <source>
        <dbReference type="Proteomes" id="UP001633002"/>
    </source>
</evidence>
<gene>
    <name evidence="2" type="ORF">R1sor_004397</name>
</gene>
<comment type="caution">
    <text evidence="2">The sequence shown here is derived from an EMBL/GenBank/DDBJ whole genome shotgun (WGS) entry which is preliminary data.</text>
</comment>
<sequence>MTFQGFAFEGYARDHFTNFRLDIPGFRGVNQRVESESGLCVDFTVKSNAVEVRNSRERFLRRTARDLDCDGLIRFFRMASSSSRGSPSGRKRKAEAEERHREAVEERLLHLTLEKRYLEERTRLLESEARDYRLKIEELMRDVRERTEELLVRNEIHERTIAELKVKSESLQILEAKLKAMQDRGVGTSLNERTVELPDRNDINERS</sequence>
<protein>
    <submittedName>
        <fullName evidence="2">Uncharacterized protein</fullName>
    </submittedName>
</protein>
<keyword evidence="3" id="KW-1185">Reference proteome</keyword>
<feature type="region of interest" description="Disordered" evidence="1">
    <location>
        <begin position="185"/>
        <end position="207"/>
    </location>
</feature>
<evidence type="ECO:0000313" key="2">
    <source>
        <dbReference type="EMBL" id="KAL3690746.1"/>
    </source>
</evidence>
<organism evidence="2 3">
    <name type="scientific">Riccia sorocarpa</name>
    <dbReference type="NCBI Taxonomy" id="122646"/>
    <lineage>
        <taxon>Eukaryota</taxon>
        <taxon>Viridiplantae</taxon>
        <taxon>Streptophyta</taxon>
        <taxon>Embryophyta</taxon>
        <taxon>Marchantiophyta</taxon>
        <taxon>Marchantiopsida</taxon>
        <taxon>Marchantiidae</taxon>
        <taxon>Marchantiales</taxon>
        <taxon>Ricciaceae</taxon>
        <taxon>Riccia</taxon>
    </lineage>
</organism>
<evidence type="ECO:0000256" key="1">
    <source>
        <dbReference type="SAM" id="MobiDB-lite"/>
    </source>
</evidence>
<reference evidence="2 3" key="1">
    <citation type="submission" date="2024-09" db="EMBL/GenBank/DDBJ databases">
        <title>Chromosome-scale assembly of Riccia sorocarpa.</title>
        <authorList>
            <person name="Paukszto L."/>
        </authorList>
    </citation>
    <scope>NUCLEOTIDE SEQUENCE [LARGE SCALE GENOMIC DNA]</scope>
    <source>
        <strain evidence="2">LP-2024</strain>
        <tissue evidence="2">Aerial parts of the thallus</tissue>
    </source>
</reference>
<dbReference type="EMBL" id="JBJQOH010000003">
    <property type="protein sequence ID" value="KAL3690746.1"/>
    <property type="molecule type" value="Genomic_DNA"/>
</dbReference>
<proteinExistence type="predicted"/>
<dbReference type="AlphaFoldDB" id="A0ABD3HKW5"/>
<feature type="region of interest" description="Disordered" evidence="1">
    <location>
        <begin position="80"/>
        <end position="99"/>
    </location>
</feature>
<accession>A0ABD3HKW5</accession>
<name>A0ABD3HKW5_9MARC</name>